<dbReference type="GO" id="GO:0009254">
    <property type="term" value="P:peptidoglycan turnover"/>
    <property type="evidence" value="ECO:0007669"/>
    <property type="project" value="TreeGrafter"/>
</dbReference>
<proteinExistence type="predicted"/>
<evidence type="ECO:0000256" key="2">
    <source>
        <dbReference type="ARBA" id="ARBA00011901"/>
    </source>
</evidence>
<accession>A0A9D1HJZ6</accession>
<dbReference type="Gene3D" id="2.30.30.40">
    <property type="entry name" value="SH3 Domains"/>
    <property type="match status" value="1"/>
</dbReference>
<evidence type="ECO:0000256" key="1">
    <source>
        <dbReference type="ARBA" id="ARBA00001561"/>
    </source>
</evidence>
<feature type="domain" description="N-acetylmuramoyl-L-alanine amidase" evidence="5">
    <location>
        <begin position="11"/>
        <end position="176"/>
    </location>
</feature>
<comment type="caution">
    <text evidence="6">The sequence shown here is derived from an EMBL/GenBank/DDBJ whole genome shotgun (WGS) entry which is preliminary data.</text>
</comment>
<dbReference type="Pfam" id="PF01510">
    <property type="entry name" value="Amidase_2"/>
    <property type="match status" value="1"/>
</dbReference>
<dbReference type="SMART" id="SM00644">
    <property type="entry name" value="Ami_2"/>
    <property type="match status" value="1"/>
</dbReference>
<dbReference type="GO" id="GO:0009253">
    <property type="term" value="P:peptidoglycan catabolic process"/>
    <property type="evidence" value="ECO:0007669"/>
    <property type="project" value="InterPro"/>
</dbReference>
<evidence type="ECO:0000313" key="7">
    <source>
        <dbReference type="Proteomes" id="UP000824124"/>
    </source>
</evidence>
<dbReference type="GO" id="GO:0008745">
    <property type="term" value="F:N-acetylmuramoyl-L-alanine amidase activity"/>
    <property type="evidence" value="ECO:0007669"/>
    <property type="project" value="UniProtKB-EC"/>
</dbReference>
<dbReference type="InterPro" id="IPR036505">
    <property type="entry name" value="Amidase/PGRP_sf"/>
</dbReference>
<name>A0A9D1HJZ6_9FIRM</name>
<dbReference type="EMBL" id="DVMH01000021">
    <property type="protein sequence ID" value="HIU10417.1"/>
    <property type="molecule type" value="Genomic_DNA"/>
</dbReference>
<dbReference type="Gene3D" id="3.40.80.10">
    <property type="entry name" value="Peptidoglycan recognition protein-like"/>
    <property type="match status" value="1"/>
</dbReference>
<dbReference type="AlphaFoldDB" id="A0A9D1HJZ6"/>
<evidence type="ECO:0000313" key="6">
    <source>
        <dbReference type="EMBL" id="HIU10417.1"/>
    </source>
</evidence>
<dbReference type="GO" id="GO:0071555">
    <property type="term" value="P:cell wall organization"/>
    <property type="evidence" value="ECO:0007669"/>
    <property type="project" value="UniProtKB-KW"/>
</dbReference>
<dbReference type="InterPro" id="IPR051206">
    <property type="entry name" value="NAMLAA_amidase_2"/>
</dbReference>
<dbReference type="Proteomes" id="UP000824124">
    <property type="component" value="Unassembled WGS sequence"/>
</dbReference>
<comment type="catalytic activity">
    <reaction evidence="1">
        <text>Hydrolyzes the link between N-acetylmuramoyl residues and L-amino acid residues in certain cell-wall glycopeptides.</text>
        <dbReference type="EC" id="3.5.1.28"/>
    </reaction>
</comment>
<sequence>MNLHKLLLTKNECYIRGTKMTPKGIMVHSTGANNPTLRRYVGPDDGLLGANQYGNHWNTYRPGGRQVCVHGFIGKLKDGSIATYQTLPWDMVGWHSGKGKKGSANSKGYIGFEICEDGLTDAAYFNAVYKEAVELCAMLCKTYGIKPEKPTLICHSEGCTLGIASNHADVMHWFPKHGKNMDTFRADVKKAMGGTTSTTKPSTTTDALYRVRKTWADSKTQKGAFSSLENAKRCADKNPGYSVFNSKGEAVYPAKATDLPYLVQVTTSVLNIRKGPGTNYGQNGSIKDKGVYTIVEESTGAGSTAGWGKLKSGTGWISLDYCKKL</sequence>
<protein>
    <recommendedName>
        <fullName evidence="2">N-acetylmuramoyl-L-alanine amidase</fullName>
        <ecNumber evidence="2">3.5.1.28</ecNumber>
    </recommendedName>
</protein>
<gene>
    <name evidence="6" type="ORF">IAB00_04115</name>
</gene>
<dbReference type="PANTHER" id="PTHR30417">
    <property type="entry name" value="N-ACETYLMURAMOYL-L-ALANINE AMIDASE AMID"/>
    <property type="match status" value="1"/>
</dbReference>
<evidence type="ECO:0000259" key="5">
    <source>
        <dbReference type="SMART" id="SM00644"/>
    </source>
</evidence>
<reference evidence="6" key="1">
    <citation type="submission" date="2020-10" db="EMBL/GenBank/DDBJ databases">
        <authorList>
            <person name="Gilroy R."/>
        </authorList>
    </citation>
    <scope>NUCLEOTIDE SEQUENCE</scope>
    <source>
        <strain evidence="6">2830</strain>
    </source>
</reference>
<keyword evidence="4" id="KW-0961">Cell wall biogenesis/degradation</keyword>
<dbReference type="EC" id="3.5.1.28" evidence="2"/>
<keyword evidence="3" id="KW-0378">Hydrolase</keyword>
<reference evidence="6" key="2">
    <citation type="journal article" date="2021" name="PeerJ">
        <title>Extensive microbial diversity within the chicken gut microbiome revealed by metagenomics and culture.</title>
        <authorList>
            <person name="Gilroy R."/>
            <person name="Ravi A."/>
            <person name="Getino M."/>
            <person name="Pursley I."/>
            <person name="Horton D.L."/>
            <person name="Alikhan N.F."/>
            <person name="Baker D."/>
            <person name="Gharbi K."/>
            <person name="Hall N."/>
            <person name="Watson M."/>
            <person name="Adriaenssens E.M."/>
            <person name="Foster-Nyarko E."/>
            <person name="Jarju S."/>
            <person name="Secka A."/>
            <person name="Antonio M."/>
            <person name="Oren A."/>
            <person name="Chaudhuri R.R."/>
            <person name="La Ragione R."/>
            <person name="Hildebrand F."/>
            <person name="Pallen M.J."/>
        </authorList>
    </citation>
    <scope>NUCLEOTIDE SEQUENCE</scope>
    <source>
        <strain evidence="6">2830</strain>
    </source>
</reference>
<dbReference type="PANTHER" id="PTHR30417:SF1">
    <property type="entry name" value="N-ACETYLMURAMOYL-L-ALANINE AMIDASE AMID"/>
    <property type="match status" value="1"/>
</dbReference>
<evidence type="ECO:0000256" key="4">
    <source>
        <dbReference type="ARBA" id="ARBA00023316"/>
    </source>
</evidence>
<dbReference type="CDD" id="cd06583">
    <property type="entry name" value="PGRP"/>
    <property type="match status" value="1"/>
</dbReference>
<organism evidence="6 7">
    <name type="scientific">Candidatus Avidehalobacter gallistercoris</name>
    <dbReference type="NCBI Taxonomy" id="2840694"/>
    <lineage>
        <taxon>Bacteria</taxon>
        <taxon>Bacillati</taxon>
        <taxon>Bacillota</taxon>
        <taxon>Clostridia</taxon>
        <taxon>Eubacteriales</taxon>
        <taxon>Peptococcaceae</taxon>
        <taxon>Peptococcaceae incertae sedis</taxon>
        <taxon>Candidatus Avidehalobacter</taxon>
    </lineage>
</organism>
<dbReference type="InterPro" id="IPR002502">
    <property type="entry name" value="Amidase_domain"/>
</dbReference>
<dbReference type="SUPFAM" id="SSF55846">
    <property type="entry name" value="N-acetylmuramoyl-L-alanine amidase-like"/>
    <property type="match status" value="1"/>
</dbReference>
<evidence type="ECO:0000256" key="3">
    <source>
        <dbReference type="ARBA" id="ARBA00022801"/>
    </source>
</evidence>